<evidence type="ECO:0000259" key="4">
    <source>
        <dbReference type="PROSITE" id="PS50048"/>
    </source>
</evidence>
<evidence type="ECO:0000313" key="5">
    <source>
        <dbReference type="EMBL" id="KAH7367629.1"/>
    </source>
</evidence>
<dbReference type="InterPro" id="IPR053181">
    <property type="entry name" value="EcdB-like_regulator"/>
</dbReference>
<dbReference type="Gene3D" id="4.10.240.10">
    <property type="entry name" value="Zn(2)-C6 fungal-type DNA-binding domain"/>
    <property type="match status" value="1"/>
</dbReference>
<feature type="region of interest" description="Disordered" evidence="3">
    <location>
        <begin position="126"/>
        <end position="158"/>
    </location>
</feature>
<feature type="compositionally biased region" description="Polar residues" evidence="3">
    <location>
        <begin position="289"/>
        <end position="304"/>
    </location>
</feature>
<dbReference type="InterPro" id="IPR036864">
    <property type="entry name" value="Zn2-C6_fun-type_DNA-bd_sf"/>
</dbReference>
<feature type="region of interest" description="Disordered" evidence="3">
    <location>
        <begin position="1"/>
        <end position="25"/>
    </location>
</feature>
<evidence type="ECO:0000256" key="1">
    <source>
        <dbReference type="ARBA" id="ARBA00022723"/>
    </source>
</evidence>
<dbReference type="PANTHER" id="PTHR47785:SF5">
    <property type="entry name" value="ZN(II)2CYS6 TRANSCRIPTION FACTOR (EUROFUNG)"/>
    <property type="match status" value="1"/>
</dbReference>
<feature type="domain" description="Zn(2)-C6 fungal-type" evidence="4">
    <location>
        <begin position="36"/>
        <end position="66"/>
    </location>
</feature>
<dbReference type="Pfam" id="PF00172">
    <property type="entry name" value="Zn_clus"/>
    <property type="match status" value="1"/>
</dbReference>
<feature type="compositionally biased region" description="Polar residues" evidence="3">
    <location>
        <begin position="136"/>
        <end position="146"/>
    </location>
</feature>
<proteinExistence type="predicted"/>
<dbReference type="PANTHER" id="PTHR47785">
    <property type="entry name" value="ZN(II)2CYS6 TRANSCRIPTION FACTOR (EUROFUNG)-RELATED-RELATED"/>
    <property type="match status" value="1"/>
</dbReference>
<dbReference type="EMBL" id="JAGPXD010000002">
    <property type="protein sequence ID" value="KAH7367629.1"/>
    <property type="molecule type" value="Genomic_DNA"/>
</dbReference>
<keyword evidence="6" id="KW-1185">Reference proteome</keyword>
<dbReference type="CDD" id="cd00067">
    <property type="entry name" value="GAL4"/>
    <property type="match status" value="1"/>
</dbReference>
<dbReference type="PROSITE" id="PS50048">
    <property type="entry name" value="ZN2_CY6_FUNGAL_2"/>
    <property type="match status" value="1"/>
</dbReference>
<dbReference type="CDD" id="cd12148">
    <property type="entry name" value="fungal_TF_MHR"/>
    <property type="match status" value="1"/>
</dbReference>
<feature type="region of interest" description="Disordered" evidence="3">
    <location>
        <begin position="282"/>
        <end position="304"/>
    </location>
</feature>
<dbReference type="Pfam" id="PF04082">
    <property type="entry name" value="Fungal_trans"/>
    <property type="match status" value="1"/>
</dbReference>
<evidence type="ECO:0000256" key="2">
    <source>
        <dbReference type="ARBA" id="ARBA00023242"/>
    </source>
</evidence>
<name>A0A8K0TQG6_9PEZI</name>
<organism evidence="5 6">
    <name type="scientific">Plectosphaerella cucumerina</name>
    <dbReference type="NCBI Taxonomy" id="40658"/>
    <lineage>
        <taxon>Eukaryota</taxon>
        <taxon>Fungi</taxon>
        <taxon>Dikarya</taxon>
        <taxon>Ascomycota</taxon>
        <taxon>Pezizomycotina</taxon>
        <taxon>Sordariomycetes</taxon>
        <taxon>Hypocreomycetidae</taxon>
        <taxon>Glomerellales</taxon>
        <taxon>Plectosphaerellaceae</taxon>
        <taxon>Plectosphaerella</taxon>
    </lineage>
</organism>
<reference evidence="5" key="1">
    <citation type="journal article" date="2021" name="Nat. Commun.">
        <title>Genetic determinants of endophytism in the Arabidopsis root mycobiome.</title>
        <authorList>
            <person name="Mesny F."/>
            <person name="Miyauchi S."/>
            <person name="Thiergart T."/>
            <person name="Pickel B."/>
            <person name="Atanasova L."/>
            <person name="Karlsson M."/>
            <person name="Huettel B."/>
            <person name="Barry K.W."/>
            <person name="Haridas S."/>
            <person name="Chen C."/>
            <person name="Bauer D."/>
            <person name="Andreopoulos W."/>
            <person name="Pangilinan J."/>
            <person name="LaButti K."/>
            <person name="Riley R."/>
            <person name="Lipzen A."/>
            <person name="Clum A."/>
            <person name="Drula E."/>
            <person name="Henrissat B."/>
            <person name="Kohler A."/>
            <person name="Grigoriev I.V."/>
            <person name="Martin F.M."/>
            <person name="Hacquard S."/>
        </authorList>
    </citation>
    <scope>NUCLEOTIDE SEQUENCE</scope>
    <source>
        <strain evidence="5">MPI-CAGE-AT-0016</strain>
    </source>
</reference>
<dbReference type="SUPFAM" id="SSF57701">
    <property type="entry name" value="Zn2/Cys6 DNA-binding domain"/>
    <property type="match status" value="1"/>
</dbReference>
<dbReference type="InterPro" id="IPR001138">
    <property type="entry name" value="Zn2Cys6_DnaBD"/>
</dbReference>
<dbReference type="SMART" id="SM00066">
    <property type="entry name" value="GAL4"/>
    <property type="match status" value="1"/>
</dbReference>
<dbReference type="PROSITE" id="PS00463">
    <property type="entry name" value="ZN2_CY6_FUNGAL_1"/>
    <property type="match status" value="1"/>
</dbReference>
<sequence length="697" mass="76635">MEDDGIKAPGNGSAPSPKYPRLSPKPGYQRKRALAACHLCRLRKIKCDNERPACGTCVGAGARCSFGQQELDLAGLDRGTLAVLDKLSSLSSALDLHSQRLVHITEANSRIEARQLEAAIASQPPSANLFSRHPDQQNPDSAITEASSDDSHNHLLKTSAPLSPGRIYGWQVFDSGNGGERLMSSPFQHYAATDNETNATASNPIFHGGTLNARDNDIVFLVERYLSNVHTKHPFVNVDILRREARKAKEYGADSSAWGCTVLITCALGALSSSFVNTRANRSPEELHSQNAGQTTSASQPSPNEAQLSTAAAFFELAGKRISLLRPSWLSIQCLLLAATYHMYRVQPVAAWTLVSQACQRYWLCTRGKAEPLSFGCDEGDEDYQRQLYWFCFKAESELRVYLDVPETGITRLYPREQFPPLPDAIVNSPTELTATTGRQLSQERNWYFSLTDFTLRRLGNQILNSFYFTSWVSLLEMSTDAMISQSAGFLHQLDGVCRLYPSGPGSSDDDELHYVFRVRILQIKCSLLIPFVYKTIHSSEPLQQSPDASGSADSHHSQVQSRLVEFFSCASEMIEEFATCNRTYGLWFLGQGCTSCALVVLAAAAAASQTILPHTGISDMSRPCNPANAMMLATALPAKWAWSVMRLVQTLRKWETESLDFKVNAVLLEHLLGMEGGAERMGVDGVAAPVESTDEG</sequence>
<gene>
    <name evidence="5" type="ORF">B0T11DRAFT_275700</name>
</gene>
<evidence type="ECO:0000256" key="3">
    <source>
        <dbReference type="SAM" id="MobiDB-lite"/>
    </source>
</evidence>
<dbReference type="Proteomes" id="UP000813385">
    <property type="component" value="Unassembled WGS sequence"/>
</dbReference>
<accession>A0A8K0TQG6</accession>
<dbReference type="GO" id="GO:0000981">
    <property type="term" value="F:DNA-binding transcription factor activity, RNA polymerase II-specific"/>
    <property type="evidence" value="ECO:0007669"/>
    <property type="project" value="InterPro"/>
</dbReference>
<keyword evidence="2" id="KW-0539">Nucleus</keyword>
<keyword evidence="1" id="KW-0479">Metal-binding</keyword>
<dbReference type="GO" id="GO:0008270">
    <property type="term" value="F:zinc ion binding"/>
    <property type="evidence" value="ECO:0007669"/>
    <property type="project" value="InterPro"/>
</dbReference>
<dbReference type="OrthoDB" id="2943660at2759"/>
<evidence type="ECO:0000313" key="6">
    <source>
        <dbReference type="Proteomes" id="UP000813385"/>
    </source>
</evidence>
<comment type="caution">
    <text evidence="5">The sequence shown here is derived from an EMBL/GenBank/DDBJ whole genome shotgun (WGS) entry which is preliminary data.</text>
</comment>
<dbReference type="InterPro" id="IPR007219">
    <property type="entry name" value="XnlR_reg_dom"/>
</dbReference>
<protein>
    <recommendedName>
        <fullName evidence="4">Zn(2)-C6 fungal-type domain-containing protein</fullName>
    </recommendedName>
</protein>
<dbReference type="AlphaFoldDB" id="A0A8K0TQG6"/>